<accession>A0A0F9KBP6</accession>
<evidence type="ECO:0000313" key="1">
    <source>
        <dbReference type="EMBL" id="KKM72131.1"/>
    </source>
</evidence>
<protein>
    <submittedName>
        <fullName evidence="1">Uncharacterized protein</fullName>
    </submittedName>
</protein>
<reference evidence="1" key="1">
    <citation type="journal article" date="2015" name="Nature">
        <title>Complex archaea that bridge the gap between prokaryotes and eukaryotes.</title>
        <authorList>
            <person name="Spang A."/>
            <person name="Saw J.H."/>
            <person name="Jorgensen S.L."/>
            <person name="Zaremba-Niedzwiedzka K."/>
            <person name="Martijn J."/>
            <person name="Lind A.E."/>
            <person name="van Eijk R."/>
            <person name="Schleper C."/>
            <person name="Guy L."/>
            <person name="Ettema T.J."/>
        </authorList>
    </citation>
    <scope>NUCLEOTIDE SEQUENCE</scope>
</reference>
<name>A0A0F9KBP6_9ZZZZ</name>
<comment type="caution">
    <text evidence="1">The sequence shown here is derived from an EMBL/GenBank/DDBJ whole genome shotgun (WGS) entry which is preliminary data.</text>
</comment>
<gene>
    <name evidence="1" type="ORF">LCGC14_1423580</name>
</gene>
<sequence>MADVRILANQVTPRVVAEGVPHDVRGTRDGIMFTANWKEALLMEGRVFQMTVGSLAAGGDISPITGGGNGTVINQDRPEFIVSVPSGTALIPLEVVVSVNGDVDADTEVIDIILTADTAAASATPGTATTETPVNMITSGGVAAAGSYFSAVNTADITDPTVSMILDSETLTLAAVSAAGALTYQLKMHYEPEVPPILIGPAALYGYWGGTAAATGVASVIWAEVPSTRYTL</sequence>
<dbReference type="AlphaFoldDB" id="A0A0F9KBP6"/>
<proteinExistence type="predicted"/>
<dbReference type="EMBL" id="LAZR01009524">
    <property type="protein sequence ID" value="KKM72131.1"/>
    <property type="molecule type" value="Genomic_DNA"/>
</dbReference>
<organism evidence="1">
    <name type="scientific">marine sediment metagenome</name>
    <dbReference type="NCBI Taxonomy" id="412755"/>
    <lineage>
        <taxon>unclassified sequences</taxon>
        <taxon>metagenomes</taxon>
        <taxon>ecological metagenomes</taxon>
    </lineage>
</organism>